<evidence type="ECO:0000259" key="5">
    <source>
        <dbReference type="Pfam" id="PF13458"/>
    </source>
</evidence>
<dbReference type="GeneID" id="78512172"/>
<dbReference type="AlphaFoldDB" id="E1QZQ3"/>
<sequence>MANAISRRDFVKLSGITAAGLGGASIITACGGSSSSSSNSDSIKVGLMGPYSGDVAQYGLAVRHGAELYVKELNEAGGIGGRNVELNTQDEKGDATEAVNVYNKMAEDGVVAIIGDVTSTPSIAVAQASVKDNMPLVSASTTAADFISYGPNAFRACVTDPYQGKLMADFAATQGYKTVGVIFNSGGDYEVGVKDAFVEEAKAKGITVLDPQGYAAGDVDFNAQLTTIIAGNPDAVLAPNYYQDDGKIVTQARQLGYKGVFLGADGWSNILGGDEEYASATDLEGCYYDCSFILENDDEGVQKFVKAYKDEYGESPTNFCALGYDAAMVMMNGIKTAVEGGADLSSDDGRQAIIDGIAKGSVEGVTGTIKYDGTGDPVKPTLVITFKDGAQKVFDTIEA</sequence>
<evidence type="ECO:0000256" key="3">
    <source>
        <dbReference type="ARBA" id="ARBA00022729"/>
    </source>
</evidence>
<dbReference type="InterPro" id="IPR028082">
    <property type="entry name" value="Peripla_BP_I"/>
</dbReference>
<dbReference type="RefSeq" id="WP_013251619.1">
    <property type="nucleotide sequence ID" value="NC_014363.1"/>
</dbReference>
<dbReference type="PRINTS" id="PR00337">
    <property type="entry name" value="LEUILEVALBP"/>
</dbReference>
<dbReference type="InterPro" id="IPR019546">
    <property type="entry name" value="TAT_signal_bac_arc"/>
</dbReference>
<dbReference type="PANTHER" id="PTHR30483">
    <property type="entry name" value="LEUCINE-SPECIFIC-BINDING PROTEIN"/>
    <property type="match status" value="1"/>
</dbReference>
<dbReference type="HOGENOM" id="CLU_027128_6_1_11"/>
<organism evidence="6 7">
    <name type="scientific">Olsenella uli (strain ATCC 49627 / DSM 7084 / CCUG 31166 / CIP 109912 / JCM 12494 / LMG 11480 / NCIMB 702895 / VPI D76D-27C)</name>
    <name type="common">Lactobacillus uli</name>
    <dbReference type="NCBI Taxonomy" id="633147"/>
    <lineage>
        <taxon>Bacteria</taxon>
        <taxon>Bacillati</taxon>
        <taxon>Actinomycetota</taxon>
        <taxon>Coriobacteriia</taxon>
        <taxon>Coriobacteriales</taxon>
        <taxon>Atopobiaceae</taxon>
        <taxon>Olsenella</taxon>
    </lineage>
</organism>
<dbReference type="Pfam" id="PF13458">
    <property type="entry name" value="Peripla_BP_6"/>
    <property type="match status" value="1"/>
</dbReference>
<evidence type="ECO:0000313" key="7">
    <source>
        <dbReference type="Proteomes" id="UP000000333"/>
    </source>
</evidence>
<dbReference type="PROSITE" id="PS51257">
    <property type="entry name" value="PROKAR_LIPOPROTEIN"/>
    <property type="match status" value="1"/>
</dbReference>
<feature type="domain" description="Leucine-binding protein" evidence="5">
    <location>
        <begin position="42"/>
        <end position="384"/>
    </location>
</feature>
<dbReference type="Gene3D" id="3.40.50.2300">
    <property type="match status" value="2"/>
</dbReference>
<dbReference type="PANTHER" id="PTHR30483:SF6">
    <property type="entry name" value="PERIPLASMIC BINDING PROTEIN OF ABC TRANSPORTER FOR NATURAL AMINO ACIDS"/>
    <property type="match status" value="1"/>
</dbReference>
<keyword evidence="4" id="KW-0029">Amino-acid transport</keyword>
<reference evidence="6 7" key="1">
    <citation type="journal article" date="2010" name="Stand. Genomic Sci.">
        <title>Complete genome sequence of Olsenella uli type strain (VPI D76D-27C).</title>
        <authorList>
            <person name="Goker M."/>
            <person name="Held B."/>
            <person name="Lucas S."/>
            <person name="Nolan M."/>
            <person name="Yasawong M."/>
            <person name="Glavina Del Rio T."/>
            <person name="Tice H."/>
            <person name="Cheng J.F."/>
            <person name="Bruce D."/>
            <person name="Detter J.C."/>
            <person name="Tapia R."/>
            <person name="Han C."/>
            <person name="Goodwin L."/>
            <person name="Pitluck S."/>
            <person name="Liolios K."/>
            <person name="Ivanova N."/>
            <person name="Mavromatis K."/>
            <person name="Mikhailova N."/>
            <person name="Pati A."/>
            <person name="Chen A."/>
            <person name="Palaniappan K."/>
            <person name="Land M."/>
            <person name="Hauser L."/>
            <person name="Chang Y.J."/>
            <person name="Jeffries C.D."/>
            <person name="Rohde M."/>
            <person name="Sikorski J."/>
            <person name="Pukall R."/>
            <person name="Woyke T."/>
            <person name="Bristow J."/>
            <person name="Eisen J.A."/>
            <person name="Markowitz V."/>
            <person name="Hugenholtz P."/>
            <person name="Kyrpides N.C."/>
            <person name="Klenk H.P."/>
            <person name="Lapidus A."/>
        </authorList>
    </citation>
    <scope>NUCLEOTIDE SEQUENCE [LARGE SCALE GENOMIC DNA]</scope>
    <source>
        <strain evidence="7">ATCC 49627 / DSM 7084 / CIP 109912 / JCM 12494 / NCIMB 702895 / VPI D76D-27C</strain>
    </source>
</reference>
<proteinExistence type="inferred from homology"/>
<keyword evidence="7" id="KW-1185">Reference proteome</keyword>
<dbReference type="PROSITE" id="PS51318">
    <property type="entry name" value="TAT"/>
    <property type="match status" value="1"/>
</dbReference>
<evidence type="ECO:0000313" key="6">
    <source>
        <dbReference type="EMBL" id="ADK67867.1"/>
    </source>
</evidence>
<keyword evidence="2" id="KW-0813">Transport</keyword>
<dbReference type="InterPro" id="IPR028081">
    <property type="entry name" value="Leu-bd"/>
</dbReference>
<evidence type="ECO:0000256" key="2">
    <source>
        <dbReference type="ARBA" id="ARBA00022448"/>
    </source>
</evidence>
<dbReference type="SUPFAM" id="SSF53822">
    <property type="entry name" value="Periplasmic binding protein-like I"/>
    <property type="match status" value="1"/>
</dbReference>
<dbReference type="GO" id="GO:0006865">
    <property type="term" value="P:amino acid transport"/>
    <property type="evidence" value="ECO:0007669"/>
    <property type="project" value="UniProtKB-KW"/>
</dbReference>
<gene>
    <name evidence="6" type="ordered locus">Olsu_0754</name>
</gene>
<dbReference type="CDD" id="cd06347">
    <property type="entry name" value="PBP1_ABC_LivK_ligand_binding-like"/>
    <property type="match status" value="1"/>
</dbReference>
<comment type="similarity">
    <text evidence="1">Belongs to the leucine-binding protein family.</text>
</comment>
<protein>
    <submittedName>
        <fullName evidence="6">Amino acid/amide ABC transporter substrate-binding protein, HAAT family</fullName>
    </submittedName>
</protein>
<dbReference type="eggNOG" id="COG0683">
    <property type="taxonomic scope" value="Bacteria"/>
</dbReference>
<accession>E1QZQ3</accession>
<dbReference type="KEGG" id="ols:Olsu_0754"/>
<dbReference type="Proteomes" id="UP000000333">
    <property type="component" value="Chromosome"/>
</dbReference>
<name>E1QZQ3_OLSUV</name>
<dbReference type="STRING" id="633147.Olsu_0754"/>
<keyword evidence="3" id="KW-0732">Signal</keyword>
<evidence type="ECO:0000256" key="4">
    <source>
        <dbReference type="ARBA" id="ARBA00022970"/>
    </source>
</evidence>
<dbReference type="InterPro" id="IPR000709">
    <property type="entry name" value="Leu_Ile_Val-bd"/>
</dbReference>
<dbReference type="OrthoDB" id="9772589at2"/>
<dbReference type="EMBL" id="CP002106">
    <property type="protein sequence ID" value="ADK67867.1"/>
    <property type="molecule type" value="Genomic_DNA"/>
</dbReference>
<evidence type="ECO:0000256" key="1">
    <source>
        <dbReference type="ARBA" id="ARBA00010062"/>
    </source>
</evidence>
<dbReference type="InterPro" id="IPR051010">
    <property type="entry name" value="BCAA_transport"/>
</dbReference>
<dbReference type="NCBIfam" id="TIGR01409">
    <property type="entry name" value="TAT_signal_seq"/>
    <property type="match status" value="1"/>
</dbReference>
<dbReference type="InterPro" id="IPR006311">
    <property type="entry name" value="TAT_signal"/>
</dbReference>